<name>A0A0P6CQB2_9CRUS</name>
<comment type="caution">
    <text evidence="1">The sequence shown here is derived from an EMBL/GenBank/DDBJ whole genome shotgun (WGS) entry which is preliminary data.</text>
</comment>
<protein>
    <submittedName>
        <fullName evidence="1">Uncharacterized protein</fullName>
    </submittedName>
</protein>
<evidence type="ECO:0000313" key="1">
    <source>
        <dbReference type="EMBL" id="KZS11884.1"/>
    </source>
</evidence>
<dbReference type="Proteomes" id="UP000076858">
    <property type="component" value="Unassembled WGS sequence"/>
</dbReference>
<gene>
    <name evidence="1" type="ORF">APZ42_023322</name>
</gene>
<accession>A0A0P6CQB2</accession>
<evidence type="ECO:0000313" key="2">
    <source>
        <dbReference type="Proteomes" id="UP000076858"/>
    </source>
</evidence>
<sequence>MVCPEWNSISFSFDSTFANVRQEDLPRHRVSFVGLHRVPFVFMLQSIGWTKSLPTLQLLFSLFI</sequence>
<keyword evidence="2" id="KW-1185">Reference proteome</keyword>
<organism evidence="1 2">
    <name type="scientific">Daphnia magna</name>
    <dbReference type="NCBI Taxonomy" id="35525"/>
    <lineage>
        <taxon>Eukaryota</taxon>
        <taxon>Metazoa</taxon>
        <taxon>Ecdysozoa</taxon>
        <taxon>Arthropoda</taxon>
        <taxon>Crustacea</taxon>
        <taxon>Branchiopoda</taxon>
        <taxon>Diplostraca</taxon>
        <taxon>Cladocera</taxon>
        <taxon>Anomopoda</taxon>
        <taxon>Daphniidae</taxon>
        <taxon>Daphnia</taxon>
    </lineage>
</organism>
<reference evidence="1 2" key="1">
    <citation type="submission" date="2016-03" db="EMBL/GenBank/DDBJ databases">
        <title>EvidentialGene: Evidence-directed Construction of Genes on Genomes.</title>
        <authorList>
            <person name="Gilbert D.G."/>
            <person name="Choi J.-H."/>
            <person name="Mockaitis K."/>
            <person name="Colbourne J."/>
            <person name="Pfrender M."/>
        </authorList>
    </citation>
    <scope>NUCLEOTIDE SEQUENCE [LARGE SCALE GENOMIC DNA]</scope>
    <source>
        <strain evidence="1 2">Xinb3</strain>
        <tissue evidence="1">Complete organism</tissue>
    </source>
</reference>
<dbReference type="EMBL" id="LRGB01001479">
    <property type="protein sequence ID" value="KZS11884.1"/>
    <property type="molecule type" value="Genomic_DNA"/>
</dbReference>
<proteinExistence type="predicted"/>
<dbReference type="AlphaFoldDB" id="A0A0P6CQB2"/>